<dbReference type="InterPro" id="IPR004403">
    <property type="entry name" value="Peptide_chain-rel_eRF1/aRF1"/>
</dbReference>
<dbReference type="SUPFAM" id="SSF55315">
    <property type="entry name" value="L30e-like"/>
    <property type="match status" value="1"/>
</dbReference>
<dbReference type="AlphaFoldDB" id="A0A8H4INX6"/>
<evidence type="ECO:0000256" key="9">
    <source>
        <dbReference type="ARBA" id="ARBA00023222"/>
    </source>
</evidence>
<keyword evidence="8" id="KW-0057">Aromatic amino acid biosynthesis</keyword>
<feature type="region of interest" description="Disordered" evidence="12">
    <location>
        <begin position="582"/>
        <end position="607"/>
    </location>
</feature>
<dbReference type="SUPFAM" id="SSF53850">
    <property type="entry name" value="Periplasmic binding protein-like II"/>
    <property type="match status" value="1"/>
</dbReference>
<evidence type="ECO:0000313" key="15">
    <source>
        <dbReference type="EMBL" id="KAF4303473.1"/>
    </source>
</evidence>
<evidence type="ECO:0000259" key="14">
    <source>
        <dbReference type="PROSITE" id="PS51671"/>
    </source>
</evidence>
<comment type="catalytic activity">
    <reaction evidence="11">
        <text>prephenate + H(+) = 3-phenylpyruvate + CO2 + H2O</text>
        <dbReference type="Rhea" id="RHEA:21648"/>
        <dbReference type="ChEBI" id="CHEBI:15377"/>
        <dbReference type="ChEBI" id="CHEBI:15378"/>
        <dbReference type="ChEBI" id="CHEBI:16526"/>
        <dbReference type="ChEBI" id="CHEBI:18005"/>
        <dbReference type="ChEBI" id="CHEBI:29934"/>
        <dbReference type="EC" id="4.2.1.51"/>
    </reaction>
</comment>
<evidence type="ECO:0000256" key="4">
    <source>
        <dbReference type="ARBA" id="ARBA00013147"/>
    </source>
</evidence>
<dbReference type="EMBL" id="WWBZ02000062">
    <property type="protein sequence ID" value="KAF4303473.1"/>
    <property type="molecule type" value="Genomic_DNA"/>
</dbReference>
<dbReference type="GO" id="GO:0004664">
    <property type="term" value="F:prephenate dehydratase activity"/>
    <property type="evidence" value="ECO:0007669"/>
    <property type="project" value="UniProtKB-EC"/>
</dbReference>
<dbReference type="Gene3D" id="3.30.420.60">
    <property type="entry name" value="eRF1 domain 2"/>
    <property type="match status" value="1"/>
</dbReference>
<dbReference type="CDD" id="cd13532">
    <property type="entry name" value="PBP2_PDT_like"/>
    <property type="match status" value="1"/>
</dbReference>
<keyword evidence="5" id="KW-0963">Cytoplasm</keyword>
<accession>A0A8H4INX6</accession>
<dbReference type="NCBIfam" id="TIGR03676">
    <property type="entry name" value="aRF1_eRF1"/>
    <property type="match status" value="1"/>
</dbReference>
<keyword evidence="6" id="KW-0028">Amino-acid biosynthesis</keyword>
<feature type="domain" description="Prephenate dehydratase" evidence="13">
    <location>
        <begin position="483"/>
        <end position="696"/>
    </location>
</feature>
<dbReference type="InterPro" id="IPR029064">
    <property type="entry name" value="Ribosomal_eL30-like_sf"/>
</dbReference>
<evidence type="ECO:0000259" key="13">
    <source>
        <dbReference type="PROSITE" id="PS51171"/>
    </source>
</evidence>
<comment type="similarity">
    <text evidence="3">Belongs to the eukaryotic release factor 1 family.</text>
</comment>
<reference evidence="15" key="1">
    <citation type="submission" date="2020-04" db="EMBL/GenBank/DDBJ databases">
        <title>Genome Assembly and Annotation of Botryosphaeria dothidea sdau 11-99, a Latent Pathogen of Apple Fruit Ring Rot in China.</title>
        <authorList>
            <person name="Yu C."/>
            <person name="Diao Y."/>
            <person name="Lu Q."/>
            <person name="Zhao J."/>
            <person name="Cui S."/>
            <person name="Peng C."/>
            <person name="He B."/>
            <person name="Liu H."/>
        </authorList>
    </citation>
    <scope>NUCLEOTIDE SEQUENCE [LARGE SCALE GENOMIC DNA]</scope>
    <source>
        <strain evidence="15">Sdau11-99</strain>
    </source>
</reference>
<proteinExistence type="inferred from homology"/>
<sequence>MSAPQANDAEKNIEIWKVKKLIKRLEAARGNGTSMISLIIPPKDQVSRAAKMLAEEFGTASNIKSRVNRLSVLSAITSTQQRLKLYSKVPPNGLVIYCGEIITQEGKERKINIDFEPFKPINTSLYLCDNKFHTEALSELLESDQKFGFIIMDGNGALFGTLSGNTREVVHKFSVDLPKKHGRGGQSALRFARLREEKRHNYVRKVAELAVQNFITNDKVNVAGLILAGSADFKNDLNQSDLFDQRLQAKVIKVVDVSYGGENGFNQAIELASETLSNVKFIQEKKLINRYFDEISQDSGKVCYGIEDTLKALELGAAEILIVYENLEVTRWALKDSEGSEIILHTNKNQEDDRSLFMDKSTGQEMEIVDQMPFLEWLAERYRDFGATLEFVSDRSSEGNQFVKGFGGIGAILRYKVNFEQLAEYSDDDEFYDASPEIATPGTLTAPRFERQVDAQEPREDGHFGVPEDQRQVTPWRLRPRAQIDGFSDGREEEPDAALDTFDESVYAFEPVVNIEDVFSAVQAGAADYGVVPIENSSNGAVVFTLDLFADLKDRYPHILICGEAYVRIEHCLLGFAPPSPPTNASSGAATPTRDAPDPTKPRARPLADLSRVRKLYSHPQAWGQCRGFLNAYLRGVERQDCSSTSRAAEEAARDASGASAAVSSATAAKLQGLDFLAKGINDRDDNTTRFFVLRRREGEEAEEGAGEGFRPKGWAEGAGGDGEMEAWKSLVSFTVDHNDPGALADSLAVFKPYKLNLTSINTRPSGVEKWNYIFFVEFRGRRLAGKEGAVNAALRDLGSVARSWRWLGSWESKLAT</sequence>
<dbReference type="PROSITE" id="PS51671">
    <property type="entry name" value="ACT"/>
    <property type="match status" value="1"/>
</dbReference>
<dbReference type="InterPro" id="IPR005141">
    <property type="entry name" value="eRF1_2"/>
</dbReference>
<dbReference type="InterPro" id="IPR005140">
    <property type="entry name" value="eRF1_Pelota-like_N"/>
</dbReference>
<dbReference type="Gene3D" id="3.30.70.260">
    <property type="match status" value="1"/>
</dbReference>
<evidence type="ECO:0000313" key="16">
    <source>
        <dbReference type="Proteomes" id="UP000572817"/>
    </source>
</evidence>
<dbReference type="SUPFAM" id="SSF55021">
    <property type="entry name" value="ACT-like"/>
    <property type="match status" value="1"/>
</dbReference>
<evidence type="ECO:0000256" key="5">
    <source>
        <dbReference type="ARBA" id="ARBA00022490"/>
    </source>
</evidence>
<dbReference type="GO" id="GO:0003747">
    <property type="term" value="F:translation release factor activity"/>
    <property type="evidence" value="ECO:0007669"/>
    <property type="project" value="InterPro"/>
</dbReference>
<dbReference type="InterPro" id="IPR024049">
    <property type="entry name" value="eRF1_1_sf"/>
</dbReference>
<dbReference type="InterPro" id="IPR002912">
    <property type="entry name" value="ACT_dom"/>
</dbReference>
<keyword evidence="16" id="KW-1185">Reference proteome</keyword>
<comment type="subcellular location">
    <subcellularLocation>
        <location evidence="1">Cytoplasm</location>
    </subcellularLocation>
</comment>
<comment type="pathway">
    <text evidence="2">Amino-acid biosynthesis; L-phenylalanine biosynthesis; phenylpyruvate from prephenate: step 1/1.</text>
</comment>
<evidence type="ECO:0000256" key="2">
    <source>
        <dbReference type="ARBA" id="ARBA00004741"/>
    </source>
</evidence>
<dbReference type="FunFam" id="3.40.190.10:FF:000034">
    <property type="entry name" value="Chorismate mutase/prephenate dehydratase"/>
    <property type="match status" value="1"/>
</dbReference>
<evidence type="ECO:0000256" key="3">
    <source>
        <dbReference type="ARBA" id="ARBA00005326"/>
    </source>
</evidence>
<evidence type="ECO:0000256" key="11">
    <source>
        <dbReference type="ARBA" id="ARBA00047848"/>
    </source>
</evidence>
<protein>
    <recommendedName>
        <fullName evidence="4">prephenate dehydratase</fullName>
        <ecNumber evidence="4">4.2.1.51</ecNumber>
    </recommendedName>
</protein>
<dbReference type="GO" id="GO:0018444">
    <property type="term" value="C:translation release factor complex"/>
    <property type="evidence" value="ECO:0007669"/>
    <property type="project" value="UniProtKB-ARBA"/>
</dbReference>
<dbReference type="Pfam" id="PF00800">
    <property type="entry name" value="PDT"/>
    <property type="match status" value="1"/>
</dbReference>
<dbReference type="Proteomes" id="UP000572817">
    <property type="component" value="Unassembled WGS sequence"/>
</dbReference>
<gene>
    <name evidence="15" type="ORF">GTA08_BOTSDO09382</name>
</gene>
<dbReference type="FunFam" id="3.30.1330.30:FF:000006">
    <property type="entry name" value="Peptide chain release factor subunit 1"/>
    <property type="match status" value="1"/>
</dbReference>
<dbReference type="InterPro" id="IPR005142">
    <property type="entry name" value="eRF1_3"/>
</dbReference>
<evidence type="ECO:0000256" key="10">
    <source>
        <dbReference type="ARBA" id="ARBA00023239"/>
    </source>
</evidence>
<dbReference type="SUPFAM" id="SSF53137">
    <property type="entry name" value="Translational machinery components"/>
    <property type="match status" value="1"/>
</dbReference>
<dbReference type="InterPro" id="IPR045865">
    <property type="entry name" value="ACT-like_dom_sf"/>
</dbReference>
<dbReference type="EC" id="4.2.1.51" evidence="4"/>
<keyword evidence="10" id="KW-0456">Lyase</keyword>
<dbReference type="PANTHER" id="PTHR10113">
    <property type="entry name" value="PEPTIDE CHAIN RELEASE FACTOR SUBUNIT 1"/>
    <property type="match status" value="1"/>
</dbReference>
<dbReference type="Pfam" id="PF03463">
    <property type="entry name" value="eRF1_1"/>
    <property type="match status" value="1"/>
</dbReference>
<dbReference type="Gene3D" id="3.30.960.10">
    <property type="entry name" value="eRF1 domain 1"/>
    <property type="match status" value="1"/>
</dbReference>
<comment type="caution">
    <text evidence="15">The sequence shown here is derived from an EMBL/GenBank/DDBJ whole genome shotgun (WGS) entry which is preliminary data.</text>
</comment>
<dbReference type="FunFam" id="3.30.420.60:FF:000001">
    <property type="entry name" value="Eukaryotic peptide chain release factor subunit 1"/>
    <property type="match status" value="1"/>
</dbReference>
<dbReference type="Gene3D" id="3.30.1330.30">
    <property type="match status" value="1"/>
</dbReference>
<feature type="domain" description="ACT" evidence="14">
    <location>
        <begin position="732"/>
        <end position="810"/>
    </location>
</feature>
<dbReference type="SUPFAM" id="SSF55481">
    <property type="entry name" value="N-terminal domain of eukaryotic peptide chain release factor subunit 1, ERF1"/>
    <property type="match status" value="1"/>
</dbReference>
<dbReference type="SMART" id="SM01194">
    <property type="entry name" value="eRF1_1"/>
    <property type="match status" value="1"/>
</dbReference>
<organism evidence="15 16">
    <name type="scientific">Botryosphaeria dothidea</name>
    <dbReference type="NCBI Taxonomy" id="55169"/>
    <lineage>
        <taxon>Eukaryota</taxon>
        <taxon>Fungi</taxon>
        <taxon>Dikarya</taxon>
        <taxon>Ascomycota</taxon>
        <taxon>Pezizomycotina</taxon>
        <taxon>Dothideomycetes</taxon>
        <taxon>Dothideomycetes incertae sedis</taxon>
        <taxon>Botryosphaeriales</taxon>
        <taxon>Botryosphaeriaceae</taxon>
        <taxon>Botryosphaeria</taxon>
    </lineage>
</organism>
<evidence type="ECO:0000256" key="1">
    <source>
        <dbReference type="ARBA" id="ARBA00004496"/>
    </source>
</evidence>
<dbReference type="GO" id="GO:0009094">
    <property type="term" value="P:L-phenylalanine biosynthetic process"/>
    <property type="evidence" value="ECO:0007669"/>
    <property type="project" value="UniProtKB-KW"/>
</dbReference>
<evidence type="ECO:0000256" key="6">
    <source>
        <dbReference type="ARBA" id="ARBA00022605"/>
    </source>
</evidence>
<dbReference type="Gene3D" id="3.40.190.10">
    <property type="entry name" value="Periplasmic binding protein-like II"/>
    <property type="match status" value="2"/>
</dbReference>
<dbReference type="Pfam" id="PF03464">
    <property type="entry name" value="eRF1_2"/>
    <property type="match status" value="1"/>
</dbReference>
<dbReference type="InterPro" id="IPR001086">
    <property type="entry name" value="Preph_deHydtase"/>
</dbReference>
<dbReference type="OrthoDB" id="10254527at2759"/>
<evidence type="ECO:0000256" key="8">
    <source>
        <dbReference type="ARBA" id="ARBA00023141"/>
    </source>
</evidence>
<keyword evidence="7" id="KW-0648">Protein biosynthesis</keyword>
<dbReference type="CDD" id="cd04905">
    <property type="entry name" value="ACT_CM-PDT"/>
    <property type="match status" value="1"/>
</dbReference>
<evidence type="ECO:0000256" key="12">
    <source>
        <dbReference type="SAM" id="MobiDB-lite"/>
    </source>
</evidence>
<dbReference type="PROSITE" id="PS51171">
    <property type="entry name" value="PREPHENATE_DEHYDR_3"/>
    <property type="match status" value="1"/>
</dbReference>
<dbReference type="InterPro" id="IPR042226">
    <property type="entry name" value="eFR1_2_sf"/>
</dbReference>
<name>A0A8H4INX6_9PEZI</name>
<dbReference type="FunFam" id="3.30.960.10:FF:000001">
    <property type="entry name" value="Eukaryotic peptide chain release factor subunit 1"/>
    <property type="match status" value="1"/>
</dbReference>
<dbReference type="Pfam" id="PF03465">
    <property type="entry name" value="eRF1_3"/>
    <property type="match status" value="1"/>
</dbReference>
<keyword evidence="9" id="KW-0584">Phenylalanine biosynthesis</keyword>
<evidence type="ECO:0000256" key="7">
    <source>
        <dbReference type="ARBA" id="ARBA00022917"/>
    </source>
</evidence>